<dbReference type="PRINTS" id="PR00344">
    <property type="entry name" value="BCTRLSENSOR"/>
</dbReference>
<dbReference type="Pfam" id="PF13424">
    <property type="entry name" value="TPR_12"/>
    <property type="match status" value="1"/>
</dbReference>
<dbReference type="SMART" id="SM00387">
    <property type="entry name" value="HATPase_c"/>
    <property type="match status" value="1"/>
</dbReference>
<dbReference type="Pfam" id="PF13374">
    <property type="entry name" value="TPR_10"/>
    <property type="match status" value="1"/>
</dbReference>
<dbReference type="Gene3D" id="1.10.287.130">
    <property type="match status" value="1"/>
</dbReference>
<dbReference type="InterPro" id="IPR036097">
    <property type="entry name" value="HisK_dim/P_sf"/>
</dbReference>
<dbReference type="EMBL" id="JAIXNE010000005">
    <property type="protein sequence ID" value="MCA6077949.1"/>
    <property type="molecule type" value="Genomic_DNA"/>
</dbReference>
<keyword evidence="5" id="KW-0812">Transmembrane</keyword>
<dbReference type="PANTHER" id="PTHR43065">
    <property type="entry name" value="SENSOR HISTIDINE KINASE"/>
    <property type="match status" value="1"/>
</dbReference>
<keyword evidence="8" id="KW-1185">Reference proteome</keyword>
<dbReference type="EC" id="2.7.13.3" evidence="2"/>
<gene>
    <name evidence="7" type="ORF">LDX50_23945</name>
</gene>
<dbReference type="SUPFAM" id="SSF47384">
    <property type="entry name" value="Homodimeric domain of signal transducing histidine kinase"/>
    <property type="match status" value="1"/>
</dbReference>
<dbReference type="Gene3D" id="1.25.40.10">
    <property type="entry name" value="Tetratricopeptide repeat domain"/>
    <property type="match status" value="2"/>
</dbReference>
<dbReference type="PROSITE" id="PS50109">
    <property type="entry name" value="HIS_KIN"/>
    <property type="match status" value="1"/>
</dbReference>
<evidence type="ECO:0000259" key="6">
    <source>
        <dbReference type="PROSITE" id="PS50109"/>
    </source>
</evidence>
<proteinExistence type="predicted"/>
<keyword evidence="5" id="KW-0472">Membrane</keyword>
<dbReference type="InterPro" id="IPR005467">
    <property type="entry name" value="His_kinase_dom"/>
</dbReference>
<evidence type="ECO:0000256" key="4">
    <source>
        <dbReference type="PROSITE-ProRule" id="PRU00339"/>
    </source>
</evidence>
<organism evidence="7 8">
    <name type="scientific">Fulvivirga sedimenti</name>
    <dbReference type="NCBI Taxonomy" id="2879465"/>
    <lineage>
        <taxon>Bacteria</taxon>
        <taxon>Pseudomonadati</taxon>
        <taxon>Bacteroidota</taxon>
        <taxon>Cytophagia</taxon>
        <taxon>Cytophagales</taxon>
        <taxon>Fulvivirgaceae</taxon>
        <taxon>Fulvivirga</taxon>
    </lineage>
</organism>
<dbReference type="SMART" id="SM00028">
    <property type="entry name" value="TPR"/>
    <property type="match status" value="4"/>
</dbReference>
<dbReference type="PANTHER" id="PTHR43065:SF48">
    <property type="entry name" value="HISTIDINE KINASE"/>
    <property type="match status" value="1"/>
</dbReference>
<evidence type="ECO:0000256" key="5">
    <source>
        <dbReference type="SAM" id="Phobius"/>
    </source>
</evidence>
<evidence type="ECO:0000256" key="3">
    <source>
        <dbReference type="ARBA" id="ARBA00022553"/>
    </source>
</evidence>
<dbReference type="InterPro" id="IPR004358">
    <property type="entry name" value="Sig_transdc_His_kin-like_C"/>
</dbReference>
<comment type="caution">
    <text evidence="7">The sequence shown here is derived from an EMBL/GenBank/DDBJ whole genome shotgun (WGS) entry which is preliminary data.</text>
</comment>
<dbReference type="CDD" id="cd00082">
    <property type="entry name" value="HisKA"/>
    <property type="match status" value="1"/>
</dbReference>
<keyword evidence="5" id="KW-1133">Transmembrane helix</keyword>
<feature type="repeat" description="TPR" evidence="4">
    <location>
        <begin position="220"/>
        <end position="253"/>
    </location>
</feature>
<reference evidence="7" key="1">
    <citation type="submission" date="2021-09" db="EMBL/GenBank/DDBJ databases">
        <title>Fulvivirga sp. isolated from coastal sediment.</title>
        <authorList>
            <person name="Yu H."/>
        </authorList>
    </citation>
    <scope>NUCLEOTIDE SEQUENCE</scope>
    <source>
        <strain evidence="7">1062</strain>
    </source>
</reference>
<name>A0A9X1HTC4_9BACT</name>
<feature type="repeat" description="TPR" evidence="4">
    <location>
        <begin position="62"/>
        <end position="95"/>
    </location>
</feature>
<feature type="domain" description="Histidine kinase" evidence="6">
    <location>
        <begin position="425"/>
        <end position="723"/>
    </location>
</feature>
<dbReference type="PROSITE" id="PS50005">
    <property type="entry name" value="TPR"/>
    <property type="match status" value="3"/>
</dbReference>
<feature type="repeat" description="TPR" evidence="4">
    <location>
        <begin position="142"/>
        <end position="175"/>
    </location>
</feature>
<keyword evidence="3" id="KW-0597">Phosphoprotein</keyword>
<dbReference type="Proteomes" id="UP001139409">
    <property type="component" value="Unassembled WGS sequence"/>
</dbReference>
<dbReference type="GO" id="GO:0000155">
    <property type="term" value="F:phosphorelay sensor kinase activity"/>
    <property type="evidence" value="ECO:0007669"/>
    <property type="project" value="InterPro"/>
</dbReference>
<dbReference type="AlphaFoldDB" id="A0A9X1HTC4"/>
<dbReference type="InterPro" id="IPR019734">
    <property type="entry name" value="TPR_rpt"/>
</dbReference>
<evidence type="ECO:0000256" key="2">
    <source>
        <dbReference type="ARBA" id="ARBA00012438"/>
    </source>
</evidence>
<evidence type="ECO:0000256" key="1">
    <source>
        <dbReference type="ARBA" id="ARBA00000085"/>
    </source>
</evidence>
<dbReference type="InterPro" id="IPR011990">
    <property type="entry name" value="TPR-like_helical_dom_sf"/>
</dbReference>
<protein>
    <recommendedName>
        <fullName evidence="2">histidine kinase</fullName>
        <ecNumber evidence="2">2.7.13.3</ecNumber>
    </recommendedName>
</protein>
<dbReference type="Gene3D" id="3.30.565.10">
    <property type="entry name" value="Histidine kinase-like ATPase, C-terminal domain"/>
    <property type="match status" value="1"/>
</dbReference>
<evidence type="ECO:0000313" key="7">
    <source>
        <dbReference type="EMBL" id="MCA6077949.1"/>
    </source>
</evidence>
<dbReference type="SUPFAM" id="SSF55874">
    <property type="entry name" value="ATPase domain of HSP90 chaperone/DNA topoisomerase II/histidine kinase"/>
    <property type="match status" value="1"/>
</dbReference>
<feature type="transmembrane region" description="Helical" evidence="5">
    <location>
        <begin position="373"/>
        <end position="393"/>
    </location>
</feature>
<dbReference type="InterPro" id="IPR003661">
    <property type="entry name" value="HisK_dim/P_dom"/>
</dbReference>
<dbReference type="SUPFAM" id="SSF48452">
    <property type="entry name" value="TPR-like"/>
    <property type="match status" value="2"/>
</dbReference>
<comment type="catalytic activity">
    <reaction evidence="1">
        <text>ATP + protein L-histidine = ADP + protein N-phospho-L-histidine.</text>
        <dbReference type="EC" id="2.7.13.3"/>
    </reaction>
</comment>
<dbReference type="InterPro" id="IPR003594">
    <property type="entry name" value="HATPase_dom"/>
</dbReference>
<sequence>MTALLLVILSFLQVEAVPEDHSFEFYLQGFTRNADFNPDSALFYAHRMLEAAHDAGNDFNVVRSEYALGYTYRYLNDYPSAVEHYRNAWQISRSRGFEEREMMASNGLGMSLYAAGNYPDALRYLYMSLVLREKRNQSEELATIYNNIGLVYLKLWNWQKAHEYFSLALLQKETPDRSDAAILVNLATCLPYMRRYEEAHQRFAQFQRVCAQGCSPDLWCDFYNAMGGMYLNQNDLSSALIYFRKVLALARENGLLAHQEMALDNLSSVEKQSGNYRKAWEYTEEAQKIAYSVGMPHRIQSNYLQMAELQEQLGSLDQSVGYWKKYDSMRQLIKGEEVLNEIYSYELEWIEKAYTGELAAREEALASTRRANVIFIGMSAIVGILAIMWWYNYRKKKAAFNRLEKMQEQLIRQEKMAALGSLIAGIAHELNSPLSAAIASVESGSARFERIFEKTMSDDQRAKWSTVIEESEKNHGNVYLTGMARRTARKELQKALPEGKDSSELIECLLDLGVQHLDHGQITVNSSHDGTGIRLIYDSLMLKRELTRVDRSLESMRLVLQSLRESSRGGNVEMVVEDINIADNLKGVLVLLHNQLKYAVNVVLDMPKSPPMVRGNAQQLSQVWINILLNSIQALPDENPCIKITVDNQWKDYVIVMIADNGSGISALDQPFVFDKFYTTKFAREGSGLGLNIIHKIVEKHGGRISFFCTPGQTRMIVFIPRL</sequence>
<keyword evidence="4" id="KW-0802">TPR repeat</keyword>
<accession>A0A9X1HTC4</accession>
<dbReference type="RefSeq" id="WP_225698812.1">
    <property type="nucleotide sequence ID" value="NZ_JAIXNE010000005.1"/>
</dbReference>
<dbReference type="InterPro" id="IPR036890">
    <property type="entry name" value="HATPase_C_sf"/>
</dbReference>
<dbReference type="Pfam" id="PF02518">
    <property type="entry name" value="HATPase_c"/>
    <property type="match status" value="1"/>
</dbReference>
<evidence type="ECO:0000313" key="8">
    <source>
        <dbReference type="Proteomes" id="UP001139409"/>
    </source>
</evidence>